<comment type="caution">
    <text evidence="6">The sequence shown here is derived from an EMBL/GenBank/DDBJ whole genome shotgun (WGS) entry which is preliminary data.</text>
</comment>
<dbReference type="InterPro" id="IPR011547">
    <property type="entry name" value="SLC26A/SulP_dom"/>
</dbReference>
<dbReference type="Proteomes" id="UP000054925">
    <property type="component" value="Unassembled WGS sequence"/>
</dbReference>
<dbReference type="EMBL" id="FCOL02000255">
    <property type="protein sequence ID" value="SAL86587.1"/>
    <property type="molecule type" value="Genomic_DNA"/>
</dbReference>
<evidence type="ECO:0000256" key="4">
    <source>
        <dbReference type="ARBA" id="ARBA00023136"/>
    </source>
</evidence>
<evidence type="ECO:0000259" key="5">
    <source>
        <dbReference type="Pfam" id="PF00916"/>
    </source>
</evidence>
<comment type="subcellular location">
    <subcellularLocation>
        <location evidence="1">Membrane</location>
        <topology evidence="1">Multi-pass membrane protein</topology>
    </subcellularLocation>
</comment>
<gene>
    <name evidence="6" type="ORF">AWB67_07231</name>
</gene>
<keyword evidence="3" id="KW-1133">Transmembrane helix</keyword>
<evidence type="ECO:0000313" key="6">
    <source>
        <dbReference type="EMBL" id="SAL86587.1"/>
    </source>
</evidence>
<dbReference type="GO" id="GO:0016020">
    <property type="term" value="C:membrane"/>
    <property type="evidence" value="ECO:0007669"/>
    <property type="project" value="UniProtKB-SubCell"/>
</dbReference>
<keyword evidence="2" id="KW-0812">Transmembrane</keyword>
<evidence type="ECO:0000256" key="3">
    <source>
        <dbReference type="ARBA" id="ARBA00022989"/>
    </source>
</evidence>
<evidence type="ECO:0000256" key="1">
    <source>
        <dbReference type="ARBA" id="ARBA00004141"/>
    </source>
</evidence>
<reference evidence="6" key="1">
    <citation type="submission" date="2016-01" db="EMBL/GenBank/DDBJ databases">
        <authorList>
            <person name="Peeters C."/>
        </authorList>
    </citation>
    <scope>NUCLEOTIDE SEQUENCE [LARGE SCALE GENOMIC DNA]</scope>
    <source>
        <strain evidence="6">LMG 22937</strain>
    </source>
</reference>
<evidence type="ECO:0000313" key="7">
    <source>
        <dbReference type="Proteomes" id="UP000054925"/>
    </source>
</evidence>
<name>A0A158KZP6_9BURK</name>
<dbReference type="AlphaFoldDB" id="A0A158KZP6"/>
<keyword evidence="4" id="KW-0472">Membrane</keyword>
<evidence type="ECO:0000256" key="2">
    <source>
        <dbReference type="ARBA" id="ARBA00022692"/>
    </source>
</evidence>
<feature type="domain" description="SLC26A/SulP transporter" evidence="5">
    <location>
        <begin position="7"/>
        <end position="76"/>
    </location>
</feature>
<organism evidence="6 7">
    <name type="scientific">Caballeronia terrestris</name>
    <dbReference type="NCBI Taxonomy" id="1226301"/>
    <lineage>
        <taxon>Bacteria</taxon>
        <taxon>Pseudomonadati</taxon>
        <taxon>Pseudomonadota</taxon>
        <taxon>Betaproteobacteria</taxon>
        <taxon>Burkholderiales</taxon>
        <taxon>Burkholderiaceae</taxon>
        <taxon>Caballeronia</taxon>
    </lineage>
</organism>
<keyword evidence="7" id="KW-1185">Reference proteome</keyword>
<sequence>MTFVGASLARLGGASEFIAKPVLRGYAFGLAIIIIVRQIPSVLGVSLKHSDFAGLVIELAHRYAQGNVWQLMTGLVPPTGGGPCHRRVDV</sequence>
<proteinExistence type="predicted"/>
<dbReference type="Pfam" id="PF00916">
    <property type="entry name" value="Sulfate_transp"/>
    <property type="match status" value="1"/>
</dbReference>
<protein>
    <submittedName>
        <fullName evidence="6">Sulfate transporter</fullName>
    </submittedName>
</protein>
<accession>A0A158KZP6</accession>